<evidence type="ECO:0000313" key="2">
    <source>
        <dbReference type="Proteomes" id="UP001596122"/>
    </source>
</evidence>
<name>A0ABW0GQ20_9MICO</name>
<organism evidence="1 2">
    <name type="scientific">Aquipuribacter nitratireducens</name>
    <dbReference type="NCBI Taxonomy" id="650104"/>
    <lineage>
        <taxon>Bacteria</taxon>
        <taxon>Bacillati</taxon>
        <taxon>Actinomycetota</taxon>
        <taxon>Actinomycetes</taxon>
        <taxon>Micrococcales</taxon>
        <taxon>Intrasporangiaceae</taxon>
        <taxon>Aquipuribacter</taxon>
    </lineage>
</organism>
<reference evidence="2" key="1">
    <citation type="journal article" date="2019" name="Int. J. Syst. Evol. Microbiol.">
        <title>The Global Catalogue of Microorganisms (GCM) 10K type strain sequencing project: providing services to taxonomists for standard genome sequencing and annotation.</title>
        <authorList>
            <consortium name="The Broad Institute Genomics Platform"/>
            <consortium name="The Broad Institute Genome Sequencing Center for Infectious Disease"/>
            <person name="Wu L."/>
            <person name="Ma J."/>
        </authorList>
    </citation>
    <scope>NUCLEOTIDE SEQUENCE [LARGE SCALE GENOMIC DNA]</scope>
    <source>
        <strain evidence="2">CCUG 43114</strain>
    </source>
</reference>
<evidence type="ECO:0000313" key="1">
    <source>
        <dbReference type="EMBL" id="MFC5381607.1"/>
    </source>
</evidence>
<dbReference type="RefSeq" id="WP_340269534.1">
    <property type="nucleotide sequence ID" value="NZ_JBBEOG010000004.1"/>
</dbReference>
<dbReference type="Gene3D" id="3.20.180.10">
    <property type="entry name" value="PNP-oxidase-like"/>
    <property type="match status" value="1"/>
</dbReference>
<evidence type="ECO:0008006" key="3">
    <source>
        <dbReference type="Google" id="ProtNLM"/>
    </source>
</evidence>
<sequence>MTAYRPADRVRSALAAAGSVHVSWAAGSATLDGPVCVAEDGDVVLAADGPLGALGPLPGREASSGTGDVVLRVTDLAPLALRGRVRGSAELVTRVTAVDGTARHGLRLRPHAVRWTSVPRPGQRRRPTVDVDPADYRAARPDPLAAEEADLLLGLAAAPGAVAALAAHLPACVAVSPERVPVPVRLDRHGVVLRVEGAGRSVDARLAFRHDAATPALAWAALDDLLARV</sequence>
<gene>
    <name evidence="1" type="ORF">ACFPJ6_12480</name>
</gene>
<accession>A0ABW0GQ20</accession>
<keyword evidence="2" id="KW-1185">Reference proteome</keyword>
<protein>
    <recommendedName>
        <fullName evidence="3">DUF2470 domain-containing protein</fullName>
    </recommendedName>
</protein>
<dbReference type="Proteomes" id="UP001596122">
    <property type="component" value="Unassembled WGS sequence"/>
</dbReference>
<dbReference type="InterPro" id="IPR037119">
    <property type="entry name" value="Haem_oxidase_HugZ-like_sf"/>
</dbReference>
<comment type="caution">
    <text evidence="1">The sequence shown here is derived from an EMBL/GenBank/DDBJ whole genome shotgun (WGS) entry which is preliminary data.</text>
</comment>
<proteinExistence type="predicted"/>
<dbReference type="EMBL" id="JBHSLD010000009">
    <property type="protein sequence ID" value="MFC5381607.1"/>
    <property type="molecule type" value="Genomic_DNA"/>
</dbReference>